<keyword evidence="1" id="KW-1133">Transmembrane helix</keyword>
<protein>
    <recommendedName>
        <fullName evidence="4">Anti-sigma factor</fullName>
    </recommendedName>
</protein>
<reference evidence="2" key="1">
    <citation type="submission" date="2022-10" db="EMBL/GenBank/DDBJ databases">
        <title>Chryseobacterium sp. nov., a novel bacterial species.</title>
        <authorList>
            <person name="Cao Y."/>
        </authorList>
    </citation>
    <scope>NUCLEOTIDE SEQUENCE</scope>
    <source>
        <strain evidence="2">KC 927</strain>
    </source>
</reference>
<dbReference type="Proteomes" id="UP001070176">
    <property type="component" value="Unassembled WGS sequence"/>
</dbReference>
<organism evidence="2 3">
    <name type="scientific">Chryseobacterium luquanense</name>
    <dbReference type="NCBI Taxonomy" id="2983766"/>
    <lineage>
        <taxon>Bacteria</taxon>
        <taxon>Pseudomonadati</taxon>
        <taxon>Bacteroidota</taxon>
        <taxon>Flavobacteriia</taxon>
        <taxon>Flavobacteriales</taxon>
        <taxon>Weeksellaceae</taxon>
        <taxon>Chryseobacterium group</taxon>
        <taxon>Chryseobacterium</taxon>
    </lineage>
</organism>
<accession>A0ABT3Y2P1</accession>
<evidence type="ECO:0000256" key="1">
    <source>
        <dbReference type="SAM" id="Phobius"/>
    </source>
</evidence>
<sequence>MDNKILKQLKNNYEDLEIKPSANLWDQIEDELDKGSKTVQKSSFQWWKYAAVIAFLISVGSLFYFNSNKFSDILKTIATEKSSGNIRKPIEVIESVTDLKNEEVNNESEMIVKSEKLEKKYSEKLVQTKSDVLNEISIITNTNPQISIKPEINNKPEQIISESPQLATTQPAVKETKVKYITANDLIFQRKYSIEKKDDAHENVKRLGIIKINRINISPEFITIFNSSNSTSE</sequence>
<feature type="transmembrane region" description="Helical" evidence="1">
    <location>
        <begin position="46"/>
        <end position="65"/>
    </location>
</feature>
<gene>
    <name evidence="2" type="ORF">OEA66_08180</name>
</gene>
<comment type="caution">
    <text evidence="2">The sequence shown here is derived from an EMBL/GenBank/DDBJ whole genome shotgun (WGS) entry which is preliminary data.</text>
</comment>
<dbReference type="EMBL" id="JAOVZV010000007">
    <property type="protein sequence ID" value="MCX8532326.1"/>
    <property type="molecule type" value="Genomic_DNA"/>
</dbReference>
<evidence type="ECO:0000313" key="2">
    <source>
        <dbReference type="EMBL" id="MCX8532326.1"/>
    </source>
</evidence>
<evidence type="ECO:0008006" key="4">
    <source>
        <dbReference type="Google" id="ProtNLM"/>
    </source>
</evidence>
<dbReference type="RefSeq" id="WP_267280903.1">
    <property type="nucleotide sequence ID" value="NZ_JAOVZV010000007.1"/>
</dbReference>
<name>A0ABT3Y2P1_9FLAO</name>
<proteinExistence type="predicted"/>
<evidence type="ECO:0000313" key="3">
    <source>
        <dbReference type="Proteomes" id="UP001070176"/>
    </source>
</evidence>
<keyword evidence="1" id="KW-0812">Transmembrane</keyword>
<keyword evidence="3" id="KW-1185">Reference proteome</keyword>
<keyword evidence="1" id="KW-0472">Membrane</keyword>